<dbReference type="Pfam" id="PF04616">
    <property type="entry name" value="Glyco_hydro_43"/>
    <property type="match status" value="1"/>
</dbReference>
<dbReference type="InterPro" id="IPR013320">
    <property type="entry name" value="ConA-like_dom_sf"/>
</dbReference>
<dbReference type="Gene3D" id="2.115.10.20">
    <property type="entry name" value="Glycosyl hydrolase domain, family 43"/>
    <property type="match status" value="1"/>
</dbReference>
<dbReference type="Pfam" id="PF17851">
    <property type="entry name" value="GH43_C2"/>
    <property type="match status" value="1"/>
</dbReference>
<protein>
    <submittedName>
        <fullName evidence="6">Glycoside hydrolase family 43 protein</fullName>
    </submittedName>
</protein>
<evidence type="ECO:0000259" key="5">
    <source>
        <dbReference type="Pfam" id="PF17851"/>
    </source>
</evidence>
<comment type="similarity">
    <text evidence="1 4">Belongs to the glycosyl hydrolase 43 family.</text>
</comment>
<dbReference type="SUPFAM" id="SSF49899">
    <property type="entry name" value="Concanavalin A-like lectins/glucanases"/>
    <property type="match status" value="1"/>
</dbReference>
<dbReference type="CDD" id="cd09000">
    <property type="entry name" value="GH43_SXA-like"/>
    <property type="match status" value="1"/>
</dbReference>
<dbReference type="InterPro" id="IPR006710">
    <property type="entry name" value="Glyco_hydro_43"/>
</dbReference>
<dbReference type="EMBL" id="JBHEZZ010000005">
    <property type="protein sequence ID" value="MFC1401834.1"/>
    <property type="molecule type" value="Genomic_DNA"/>
</dbReference>
<evidence type="ECO:0000313" key="6">
    <source>
        <dbReference type="EMBL" id="MFC1401834.1"/>
    </source>
</evidence>
<dbReference type="GO" id="GO:0016787">
    <property type="term" value="F:hydrolase activity"/>
    <property type="evidence" value="ECO:0007669"/>
    <property type="project" value="UniProtKB-KW"/>
</dbReference>
<dbReference type="Proteomes" id="UP001592528">
    <property type="component" value="Unassembled WGS sequence"/>
</dbReference>
<keyword evidence="7" id="KW-1185">Reference proteome</keyword>
<evidence type="ECO:0000313" key="7">
    <source>
        <dbReference type="Proteomes" id="UP001592528"/>
    </source>
</evidence>
<dbReference type="InterPro" id="IPR051795">
    <property type="entry name" value="Glycosyl_Hydrlase_43"/>
</dbReference>
<feature type="domain" description="Beta-xylosidase C-terminal Concanavalin A-like" evidence="5">
    <location>
        <begin position="335"/>
        <end position="531"/>
    </location>
</feature>
<dbReference type="InterPro" id="IPR023296">
    <property type="entry name" value="Glyco_hydro_beta-prop_sf"/>
</dbReference>
<name>A0ABV6UK55_9ACTN</name>
<evidence type="ECO:0000256" key="1">
    <source>
        <dbReference type="ARBA" id="ARBA00009865"/>
    </source>
</evidence>
<evidence type="ECO:0000256" key="3">
    <source>
        <dbReference type="ARBA" id="ARBA00023295"/>
    </source>
</evidence>
<sequence>MTDLINPVLRGFNPDPSILRVGADYYIATSTFEWSPLVRLHHSRDLVHWRTLGHAVDSAGVLDLRGVPDSGGVWAPSLSHHDGLFWLVLSIVRTMDGDAKDLDNYLLTAPDITGPWSEPVRLNSRGFDASLFHDRDGRHWLVGVQWDPRPGHPRFAGISLQEYDAKAGRLVGDSRIVARDAGLIEGPNLYWHNGFYYLMLAQGGTGFNHGISMLRSRSLDGEFERDPQYSLLTSRDDPEWELQKAGHGELVQTPEGDWYLAHLASRTSRDDQGQFAVTGRETCLQRVAWTEDGWLRLADDQGRPVTGTRARTRVRSTVATSNAAAAAITPRRFHDDFAADQLDRTRWSTLRRQVHSDWLDLESRPGWVRLHGGQSRASVFEQSLIGTRIEEPAAQVATRIEARPRTTGHRAGLVAWYDRHSHYGLYLTVDDDGRRVLVLEQSTPAGTSQLGEPVPVDDWPDLHLGFALDGPTISFTAAPDPNRAVWNSPSLSSRLLSDDYQDLLRFTGAFAALRIDDHDGDGFSADIDHLTIDYPENSS</sequence>
<dbReference type="RefSeq" id="WP_030256443.1">
    <property type="nucleotide sequence ID" value="NZ_JBHEZZ010000005.1"/>
</dbReference>
<evidence type="ECO:0000256" key="2">
    <source>
        <dbReference type="ARBA" id="ARBA00022801"/>
    </source>
</evidence>
<dbReference type="PANTHER" id="PTHR42812:SF12">
    <property type="entry name" value="BETA-XYLOSIDASE-RELATED"/>
    <property type="match status" value="1"/>
</dbReference>
<comment type="caution">
    <text evidence="6">The sequence shown here is derived from an EMBL/GenBank/DDBJ whole genome shotgun (WGS) entry which is preliminary data.</text>
</comment>
<reference evidence="6 7" key="1">
    <citation type="submission" date="2024-09" db="EMBL/GenBank/DDBJ databases">
        <authorList>
            <person name="Lee S.D."/>
        </authorList>
    </citation>
    <scope>NUCLEOTIDE SEQUENCE [LARGE SCALE GENOMIC DNA]</scope>
    <source>
        <strain evidence="6 7">N1-5</strain>
    </source>
</reference>
<keyword evidence="2 4" id="KW-0378">Hydrolase</keyword>
<dbReference type="Gene3D" id="2.60.120.200">
    <property type="match status" value="1"/>
</dbReference>
<dbReference type="SUPFAM" id="SSF75005">
    <property type="entry name" value="Arabinanase/levansucrase/invertase"/>
    <property type="match status" value="1"/>
</dbReference>
<dbReference type="PANTHER" id="PTHR42812">
    <property type="entry name" value="BETA-XYLOSIDASE"/>
    <property type="match status" value="1"/>
</dbReference>
<gene>
    <name evidence="6" type="ORF">ACEZDJ_11100</name>
</gene>
<evidence type="ECO:0000256" key="4">
    <source>
        <dbReference type="RuleBase" id="RU361187"/>
    </source>
</evidence>
<accession>A0ABV6UK55</accession>
<keyword evidence="3 4" id="KW-0326">Glycosidase</keyword>
<proteinExistence type="inferred from homology"/>
<dbReference type="InterPro" id="IPR041542">
    <property type="entry name" value="GH43_C2"/>
</dbReference>
<organism evidence="6 7">
    <name type="scientific">Streptacidiphilus cavernicola</name>
    <dbReference type="NCBI Taxonomy" id="3342716"/>
    <lineage>
        <taxon>Bacteria</taxon>
        <taxon>Bacillati</taxon>
        <taxon>Actinomycetota</taxon>
        <taxon>Actinomycetes</taxon>
        <taxon>Kitasatosporales</taxon>
        <taxon>Streptomycetaceae</taxon>
        <taxon>Streptacidiphilus</taxon>
    </lineage>
</organism>